<evidence type="ECO:0000313" key="4">
    <source>
        <dbReference type="EMBL" id="MQM23656.1"/>
    </source>
</evidence>
<keyword evidence="5" id="KW-1185">Reference proteome</keyword>
<dbReference type="InterPro" id="IPR036322">
    <property type="entry name" value="WD40_repeat_dom_sf"/>
</dbReference>
<keyword evidence="1" id="KW-0853">WD repeat</keyword>
<dbReference type="AlphaFoldDB" id="A0A843XWJ9"/>
<sequence>SKRTKGLEEEEEEEEEEEAGWGGGWRRWRRPAAVEEEAAGAGGWGSTLACFPGCPKPAKYGVLGWDRGTKGGSRRIATDRPLSVLMFLHLMASMDLFKFGTSSSSLKCVLECPGKGIEWVRWYPRGLLVLGGSEHSTVWMWNADKNAYLNVFSGHGGSVTCGDFTLDVENFMETQASEAARIGVSDEDVDKGLKSTLLLIKWRWMTDIAREVKSDAAKKGVSEQSEA</sequence>
<feature type="non-terminal residue" evidence="4">
    <location>
        <position position="1"/>
    </location>
</feature>
<evidence type="ECO:0000256" key="3">
    <source>
        <dbReference type="SAM" id="MobiDB-lite"/>
    </source>
</evidence>
<accession>A0A843XWJ9</accession>
<comment type="caution">
    <text evidence="4">The sequence shown here is derived from an EMBL/GenBank/DDBJ whole genome shotgun (WGS) entry which is preliminary data.</text>
</comment>
<dbReference type="Gene3D" id="2.130.10.10">
    <property type="entry name" value="YVTN repeat-like/Quinoprotein amine dehydrogenase"/>
    <property type="match status" value="1"/>
</dbReference>
<dbReference type="EMBL" id="NMUH01017253">
    <property type="protein sequence ID" value="MQM23656.1"/>
    <property type="molecule type" value="Genomic_DNA"/>
</dbReference>
<feature type="compositionally biased region" description="Acidic residues" evidence="3">
    <location>
        <begin position="8"/>
        <end position="19"/>
    </location>
</feature>
<proteinExistence type="predicted"/>
<keyword evidence="2" id="KW-0677">Repeat</keyword>
<dbReference type="Proteomes" id="UP000652761">
    <property type="component" value="Unassembled WGS sequence"/>
</dbReference>
<name>A0A843XWJ9_COLES</name>
<dbReference type="InterPro" id="IPR015943">
    <property type="entry name" value="WD40/YVTN_repeat-like_dom_sf"/>
</dbReference>
<dbReference type="PANTHER" id="PTHR19857:SF8">
    <property type="entry name" value="ANGIO-ASSOCIATED MIGRATORY CELL PROTEIN"/>
    <property type="match status" value="1"/>
</dbReference>
<reference evidence="4" key="1">
    <citation type="submission" date="2017-07" db="EMBL/GenBank/DDBJ databases">
        <title>Taro Niue Genome Assembly and Annotation.</title>
        <authorList>
            <person name="Atibalentja N."/>
            <person name="Keating K."/>
            <person name="Fields C.J."/>
        </authorList>
    </citation>
    <scope>NUCLEOTIDE SEQUENCE</scope>
    <source>
        <strain evidence="4">Niue_2</strain>
        <tissue evidence="4">Leaf</tissue>
    </source>
</reference>
<dbReference type="PANTHER" id="PTHR19857">
    <property type="entry name" value="MITOCHONDRIAL DIVISION PROTEIN 1-RELATED"/>
    <property type="match status" value="1"/>
</dbReference>
<evidence type="ECO:0000256" key="1">
    <source>
        <dbReference type="ARBA" id="ARBA00022574"/>
    </source>
</evidence>
<dbReference type="SUPFAM" id="SSF50978">
    <property type="entry name" value="WD40 repeat-like"/>
    <property type="match status" value="1"/>
</dbReference>
<evidence type="ECO:0000256" key="2">
    <source>
        <dbReference type="ARBA" id="ARBA00022737"/>
    </source>
</evidence>
<evidence type="ECO:0000313" key="5">
    <source>
        <dbReference type="Proteomes" id="UP000652761"/>
    </source>
</evidence>
<dbReference type="InterPro" id="IPR051179">
    <property type="entry name" value="WD_repeat_multifunction"/>
</dbReference>
<feature type="non-terminal residue" evidence="4">
    <location>
        <position position="227"/>
    </location>
</feature>
<protein>
    <submittedName>
        <fullName evidence="4">Uncharacterized protein</fullName>
    </submittedName>
</protein>
<feature type="region of interest" description="Disordered" evidence="3">
    <location>
        <begin position="1"/>
        <end position="24"/>
    </location>
</feature>
<gene>
    <name evidence="4" type="ORF">Taro_056724</name>
</gene>
<organism evidence="4 5">
    <name type="scientific">Colocasia esculenta</name>
    <name type="common">Wild taro</name>
    <name type="synonym">Arum esculentum</name>
    <dbReference type="NCBI Taxonomy" id="4460"/>
    <lineage>
        <taxon>Eukaryota</taxon>
        <taxon>Viridiplantae</taxon>
        <taxon>Streptophyta</taxon>
        <taxon>Embryophyta</taxon>
        <taxon>Tracheophyta</taxon>
        <taxon>Spermatophyta</taxon>
        <taxon>Magnoliopsida</taxon>
        <taxon>Liliopsida</taxon>
        <taxon>Araceae</taxon>
        <taxon>Aroideae</taxon>
        <taxon>Colocasieae</taxon>
        <taxon>Colocasia</taxon>
    </lineage>
</organism>
<dbReference type="OrthoDB" id="10261640at2759"/>